<evidence type="ECO:0000256" key="10">
    <source>
        <dbReference type="ARBA" id="ARBA00022960"/>
    </source>
</evidence>
<dbReference type="FunFam" id="1.10.3810.10:FF:000001">
    <property type="entry name" value="Penicillin-binding protein 1A"/>
    <property type="match status" value="1"/>
</dbReference>
<evidence type="ECO:0000256" key="6">
    <source>
        <dbReference type="ARBA" id="ARBA00022670"/>
    </source>
</evidence>
<comment type="similarity">
    <text evidence="3">In the N-terminal section; belongs to the glycosyltransferase 51 family.</text>
</comment>
<protein>
    <submittedName>
        <fullName evidence="20">Uncharacterized protein</fullName>
    </submittedName>
</protein>
<evidence type="ECO:0000259" key="19">
    <source>
        <dbReference type="Pfam" id="PF00912"/>
    </source>
</evidence>
<dbReference type="Gene3D" id="1.10.3810.10">
    <property type="entry name" value="Biosynthetic peptidoglycan transglycosylase-like"/>
    <property type="match status" value="1"/>
</dbReference>
<dbReference type="GO" id="GO:0030288">
    <property type="term" value="C:outer membrane-bounded periplasmic space"/>
    <property type="evidence" value="ECO:0007669"/>
    <property type="project" value="TreeGrafter"/>
</dbReference>
<evidence type="ECO:0000256" key="1">
    <source>
        <dbReference type="ARBA" id="ARBA00004236"/>
    </source>
</evidence>
<keyword evidence="7" id="KW-0328">Glycosyltransferase</keyword>
<dbReference type="GO" id="GO:0008360">
    <property type="term" value="P:regulation of cell shape"/>
    <property type="evidence" value="ECO:0007669"/>
    <property type="project" value="UniProtKB-KW"/>
</dbReference>
<dbReference type="InterPro" id="IPR001264">
    <property type="entry name" value="Glyco_trans_51"/>
</dbReference>
<evidence type="ECO:0000256" key="4">
    <source>
        <dbReference type="ARBA" id="ARBA00022475"/>
    </source>
</evidence>
<dbReference type="PANTHER" id="PTHR32282">
    <property type="entry name" value="BINDING PROTEIN TRANSPEPTIDASE, PUTATIVE-RELATED"/>
    <property type="match status" value="1"/>
</dbReference>
<evidence type="ECO:0000313" key="21">
    <source>
        <dbReference type="Proteomes" id="UP000176504"/>
    </source>
</evidence>
<proteinExistence type="inferred from homology"/>
<evidence type="ECO:0000256" key="7">
    <source>
        <dbReference type="ARBA" id="ARBA00022676"/>
    </source>
</evidence>
<sequence>MEKRSFRERLIKRLYLNRARKRKILVYSTFIATSSFFLLIIGIVGMFILFAVISPFLPNPNRLRQRNTELSTRITDKNGKTLFEVYGEKNRTLAKFSEVSPNLINATLATEDSTFYEHKGFYLVGIVRAVFNRLRGQGLQGGSTITQQVVKNTLLSQERTLWRKVKEFILSLEIENKYTKEEILQLYLNESPYGGQNYGVYTASASYFSKKPSELTLAEAAYLAGLPQRPTYYSPYSSDPKAGVNRQRTVLKLMREKGWVGSDRKRYTITEEEYNKALAEELTFSSITRSIHAPHFVFYVRSLLAEKYGQDFVETGGLQVTTSLDLELQETAERIVAEELEKAKGLRVGNGSLVAIDPKTGYILAMVGSKDFFSDPEPEGCNPGTTGEGSCVFEPSVNTALSERQPGSSIKPITYAALLSKGYTVAFPFLDVPTTFPLGEGYPDYKPVNYDGKFRGPTSLRNALGNSINIPAVKALKIVTLPAMLEFAHNLGITTLRDYSRYGLSLTLGGGETKVLELTNVFATFARGGIYRDPVAILEVKDSQGNVFEKWRDTGGKKVLDEEVSYLISDILADDGARSEVFGPGSLLNIPAHHVAVKTGTTDDKRDNHTYGYTPVIAVGVWVGNNNNSPMHPSLASGITGASPIWNRFMKEYLKDKPDEWFKKPSNIVEVEIDKLTGMLPYSDYKTRVEKFVEGSQPTTRSPWYLKLEICKEDGRIANDACREDDKTKTKNYIKIQAELPEWQEYVDIWVKEKYDDEDEYFPPTKKSKYPDED</sequence>
<comment type="caution">
    <text evidence="20">The sequence shown here is derived from an EMBL/GenBank/DDBJ whole genome shotgun (WGS) entry which is preliminary data.</text>
</comment>
<evidence type="ECO:0000256" key="9">
    <source>
        <dbReference type="ARBA" id="ARBA00022801"/>
    </source>
</evidence>
<evidence type="ECO:0000256" key="14">
    <source>
        <dbReference type="ARBA" id="ARBA00023316"/>
    </source>
</evidence>
<evidence type="ECO:0000256" key="5">
    <source>
        <dbReference type="ARBA" id="ARBA00022645"/>
    </source>
</evidence>
<keyword evidence="13" id="KW-0511">Multifunctional enzyme</keyword>
<dbReference type="Proteomes" id="UP000176504">
    <property type="component" value="Unassembled WGS sequence"/>
</dbReference>
<comment type="subcellular location">
    <subcellularLocation>
        <location evidence="1">Cell membrane</location>
    </subcellularLocation>
</comment>
<evidence type="ECO:0000259" key="18">
    <source>
        <dbReference type="Pfam" id="PF00905"/>
    </source>
</evidence>
<dbReference type="EMBL" id="MEVI01000002">
    <property type="protein sequence ID" value="OGC55386.1"/>
    <property type="molecule type" value="Genomic_DNA"/>
</dbReference>
<keyword evidence="6" id="KW-0645">Protease</keyword>
<dbReference type="GO" id="GO:0009252">
    <property type="term" value="P:peptidoglycan biosynthetic process"/>
    <property type="evidence" value="ECO:0007669"/>
    <property type="project" value="UniProtKB-KW"/>
</dbReference>
<gene>
    <name evidence="20" type="ORF">A3A78_00305</name>
</gene>
<dbReference type="PANTHER" id="PTHR32282:SF11">
    <property type="entry name" value="PENICILLIN-BINDING PROTEIN 1B"/>
    <property type="match status" value="1"/>
</dbReference>
<dbReference type="AlphaFoldDB" id="A0A1F4VDN2"/>
<feature type="transmembrane region" description="Helical" evidence="17">
    <location>
        <begin position="24"/>
        <end position="57"/>
    </location>
</feature>
<keyword evidence="14" id="KW-0961">Cell wall biogenesis/degradation</keyword>
<dbReference type="SUPFAM" id="SSF56601">
    <property type="entry name" value="beta-lactamase/transpeptidase-like"/>
    <property type="match status" value="1"/>
</dbReference>
<keyword evidence="4" id="KW-1003">Cell membrane</keyword>
<evidence type="ECO:0000256" key="3">
    <source>
        <dbReference type="ARBA" id="ARBA00007739"/>
    </source>
</evidence>
<organism evidence="20 21">
    <name type="scientific">candidate division WWE3 bacterium RIFCSPLOWO2_01_FULL_41_18</name>
    <dbReference type="NCBI Taxonomy" id="1802625"/>
    <lineage>
        <taxon>Bacteria</taxon>
        <taxon>Katanobacteria</taxon>
    </lineage>
</organism>
<dbReference type="InterPro" id="IPR012338">
    <property type="entry name" value="Beta-lactam/transpept-like"/>
</dbReference>
<dbReference type="InterPro" id="IPR050396">
    <property type="entry name" value="Glycosyltr_51/Transpeptidase"/>
</dbReference>
<evidence type="ECO:0000256" key="15">
    <source>
        <dbReference type="ARBA" id="ARBA00034000"/>
    </source>
</evidence>
<dbReference type="Gene3D" id="3.40.710.10">
    <property type="entry name" value="DD-peptidase/beta-lactamase superfamily"/>
    <property type="match status" value="1"/>
</dbReference>
<evidence type="ECO:0000256" key="11">
    <source>
        <dbReference type="ARBA" id="ARBA00022984"/>
    </source>
</evidence>
<evidence type="ECO:0000256" key="2">
    <source>
        <dbReference type="ARBA" id="ARBA00007090"/>
    </source>
</evidence>
<keyword evidence="5" id="KW-0121">Carboxypeptidase</keyword>
<comment type="similarity">
    <text evidence="2">In the C-terminal section; belongs to the transpeptidase family.</text>
</comment>
<dbReference type="GO" id="GO:0008658">
    <property type="term" value="F:penicillin binding"/>
    <property type="evidence" value="ECO:0007669"/>
    <property type="project" value="InterPro"/>
</dbReference>
<evidence type="ECO:0000256" key="12">
    <source>
        <dbReference type="ARBA" id="ARBA00023136"/>
    </source>
</evidence>
<dbReference type="SUPFAM" id="SSF53955">
    <property type="entry name" value="Lysozyme-like"/>
    <property type="match status" value="1"/>
</dbReference>
<keyword evidence="17" id="KW-0812">Transmembrane</keyword>
<dbReference type="GO" id="GO:0008955">
    <property type="term" value="F:peptidoglycan glycosyltransferase activity"/>
    <property type="evidence" value="ECO:0007669"/>
    <property type="project" value="UniProtKB-EC"/>
</dbReference>
<feature type="domain" description="Penicillin-binding protein transpeptidase" evidence="18">
    <location>
        <begin position="351"/>
        <end position="614"/>
    </location>
</feature>
<dbReference type="InterPro" id="IPR001460">
    <property type="entry name" value="PCN-bd_Tpept"/>
</dbReference>
<keyword evidence="10" id="KW-0133">Cell shape</keyword>
<keyword evidence="17" id="KW-1133">Transmembrane helix</keyword>
<dbReference type="InterPro" id="IPR023346">
    <property type="entry name" value="Lysozyme-like_dom_sf"/>
</dbReference>
<dbReference type="GO" id="GO:0006508">
    <property type="term" value="P:proteolysis"/>
    <property type="evidence" value="ECO:0007669"/>
    <property type="project" value="UniProtKB-KW"/>
</dbReference>
<dbReference type="GO" id="GO:0071555">
    <property type="term" value="P:cell wall organization"/>
    <property type="evidence" value="ECO:0007669"/>
    <property type="project" value="UniProtKB-KW"/>
</dbReference>
<keyword evidence="11" id="KW-0573">Peptidoglycan synthesis</keyword>
<keyword evidence="8" id="KW-0808">Transferase</keyword>
<feature type="domain" description="Glycosyl transferase family 51" evidence="19">
    <location>
        <begin position="80"/>
        <end position="254"/>
    </location>
</feature>
<dbReference type="Pfam" id="PF00905">
    <property type="entry name" value="Transpeptidase"/>
    <property type="match status" value="1"/>
</dbReference>
<comment type="catalytic activity">
    <reaction evidence="16">
        <text>[GlcNAc-(1-&gt;4)-Mur2Ac(oyl-L-Ala-gamma-D-Glu-L-Lys-D-Ala-D-Ala)](n)-di-trans,octa-cis-undecaprenyl diphosphate + beta-D-GlcNAc-(1-&gt;4)-Mur2Ac(oyl-L-Ala-gamma-D-Glu-L-Lys-D-Ala-D-Ala)-di-trans,octa-cis-undecaprenyl diphosphate = [GlcNAc-(1-&gt;4)-Mur2Ac(oyl-L-Ala-gamma-D-Glu-L-Lys-D-Ala-D-Ala)](n+1)-di-trans,octa-cis-undecaprenyl diphosphate + di-trans,octa-cis-undecaprenyl diphosphate + H(+)</text>
        <dbReference type="Rhea" id="RHEA:23708"/>
        <dbReference type="Rhea" id="RHEA-COMP:9602"/>
        <dbReference type="Rhea" id="RHEA-COMP:9603"/>
        <dbReference type="ChEBI" id="CHEBI:15378"/>
        <dbReference type="ChEBI" id="CHEBI:58405"/>
        <dbReference type="ChEBI" id="CHEBI:60033"/>
        <dbReference type="ChEBI" id="CHEBI:78435"/>
        <dbReference type="EC" id="2.4.99.28"/>
    </reaction>
</comment>
<dbReference type="GO" id="GO:0009002">
    <property type="term" value="F:serine-type D-Ala-D-Ala carboxypeptidase activity"/>
    <property type="evidence" value="ECO:0007669"/>
    <property type="project" value="UniProtKB-EC"/>
</dbReference>
<comment type="catalytic activity">
    <reaction evidence="15">
        <text>Preferential cleavage: (Ac)2-L-Lys-D-Ala-|-D-Ala. Also transpeptidation of peptidyl-alanyl moieties that are N-acyl substituents of D-alanine.</text>
        <dbReference type="EC" id="3.4.16.4"/>
    </reaction>
</comment>
<name>A0A1F4VDN2_UNCKA</name>
<dbReference type="Pfam" id="PF00912">
    <property type="entry name" value="Transgly"/>
    <property type="match status" value="1"/>
</dbReference>
<keyword evidence="12 17" id="KW-0472">Membrane</keyword>
<reference evidence="20 21" key="1">
    <citation type="journal article" date="2016" name="Nat. Commun.">
        <title>Thousands of microbial genomes shed light on interconnected biogeochemical processes in an aquifer system.</title>
        <authorList>
            <person name="Anantharaman K."/>
            <person name="Brown C.T."/>
            <person name="Hug L.A."/>
            <person name="Sharon I."/>
            <person name="Castelle C.J."/>
            <person name="Probst A.J."/>
            <person name="Thomas B.C."/>
            <person name="Singh A."/>
            <person name="Wilkins M.J."/>
            <person name="Karaoz U."/>
            <person name="Brodie E.L."/>
            <person name="Williams K.H."/>
            <person name="Hubbard S.S."/>
            <person name="Banfield J.F."/>
        </authorList>
    </citation>
    <scope>NUCLEOTIDE SEQUENCE [LARGE SCALE GENOMIC DNA]</scope>
</reference>
<dbReference type="GO" id="GO:0005886">
    <property type="term" value="C:plasma membrane"/>
    <property type="evidence" value="ECO:0007669"/>
    <property type="project" value="UniProtKB-SubCell"/>
</dbReference>
<keyword evidence="9" id="KW-0378">Hydrolase</keyword>
<evidence type="ECO:0000256" key="13">
    <source>
        <dbReference type="ARBA" id="ARBA00023268"/>
    </source>
</evidence>
<accession>A0A1F4VDN2</accession>
<evidence type="ECO:0000256" key="16">
    <source>
        <dbReference type="ARBA" id="ARBA00049902"/>
    </source>
</evidence>
<evidence type="ECO:0000313" key="20">
    <source>
        <dbReference type="EMBL" id="OGC55386.1"/>
    </source>
</evidence>
<evidence type="ECO:0000256" key="17">
    <source>
        <dbReference type="SAM" id="Phobius"/>
    </source>
</evidence>
<dbReference type="InterPro" id="IPR036950">
    <property type="entry name" value="PBP_transglycosylase"/>
</dbReference>
<evidence type="ECO:0000256" key="8">
    <source>
        <dbReference type="ARBA" id="ARBA00022679"/>
    </source>
</evidence>